<sequence>MSEQMNLEQASMVLGPFDNDWEFALYTGYMLNERFIFIVDDSQLWLRHVHKTHMDRLYVDGESGGMIIANIEGDGRELIDIIIERLQGMSALDFLLDTLLWTTDRGDINLKLERLR</sequence>
<dbReference type="Proteomes" id="UP000037688">
    <property type="component" value="Unassembled WGS sequence"/>
</dbReference>
<evidence type="ECO:0000313" key="1">
    <source>
        <dbReference type="EMBL" id="KOY12595.1"/>
    </source>
</evidence>
<keyword evidence="2" id="KW-1185">Reference proteome</keyword>
<reference evidence="1 2" key="1">
    <citation type="submission" date="2015-08" db="EMBL/GenBank/DDBJ databases">
        <title>Draft genome sequence of cellulolytic and xylanolytic Paenibacillus sp. A59, isolated from a decaying forest soil from Patagonia, Argentina.</title>
        <authorList>
            <person name="Ghio S."/>
            <person name="Caceres A.M."/>
            <person name="Talia P."/>
            <person name="Grasso D."/>
            <person name="Campos E."/>
        </authorList>
    </citation>
    <scope>NUCLEOTIDE SEQUENCE [LARGE SCALE GENOMIC DNA]</scope>
    <source>
        <strain evidence="1 2">A59</strain>
    </source>
</reference>
<evidence type="ECO:0000313" key="2">
    <source>
        <dbReference type="Proteomes" id="UP000037688"/>
    </source>
</evidence>
<protein>
    <submittedName>
        <fullName evidence="1">Uncharacterized protein</fullName>
    </submittedName>
</protein>
<gene>
    <name evidence="1" type="ORF">AMS66_29740</name>
</gene>
<comment type="caution">
    <text evidence="1">The sequence shown here is derived from an EMBL/GenBank/DDBJ whole genome shotgun (WGS) entry which is preliminary data.</text>
</comment>
<dbReference type="RefSeq" id="WP_053784216.1">
    <property type="nucleotide sequence ID" value="NZ_LITU01000083.1"/>
</dbReference>
<proteinExistence type="predicted"/>
<name>A0A0N0C299_9BACL</name>
<dbReference type="OrthoDB" id="2617997at2"/>
<accession>A0A0N0C299</accession>
<dbReference type="EMBL" id="LITU01000083">
    <property type="protein sequence ID" value="KOY12595.1"/>
    <property type="molecule type" value="Genomic_DNA"/>
</dbReference>
<dbReference type="PATRIC" id="fig|1705561.3.peg.6290"/>
<dbReference type="AlphaFoldDB" id="A0A0N0C299"/>
<organism evidence="1 2">
    <name type="scientific">Paenibacillus xylanivorans</name>
    <dbReference type="NCBI Taxonomy" id="1705561"/>
    <lineage>
        <taxon>Bacteria</taxon>
        <taxon>Bacillati</taxon>
        <taxon>Bacillota</taxon>
        <taxon>Bacilli</taxon>
        <taxon>Bacillales</taxon>
        <taxon>Paenibacillaceae</taxon>
        <taxon>Paenibacillus</taxon>
    </lineage>
</organism>